<dbReference type="RefSeq" id="WP_198840703.1">
    <property type="nucleotide sequence ID" value="NZ_JAEHFJ010000003.1"/>
</dbReference>
<evidence type="ECO:0000313" key="2">
    <source>
        <dbReference type="EMBL" id="MBJ2173933.1"/>
    </source>
</evidence>
<gene>
    <name evidence="2" type="ORF">JBL43_06770</name>
</gene>
<evidence type="ECO:0000256" key="1">
    <source>
        <dbReference type="SAM" id="SignalP"/>
    </source>
</evidence>
<dbReference type="Gene3D" id="2.40.160.60">
    <property type="entry name" value="Outer membrane protein transport protein (OMPP1/FadL/TodX)"/>
    <property type="match status" value="1"/>
</dbReference>
<sequence length="422" mass="46317">MIKKLIVLSLILLSFKGFAQKNNNSPYSFFGIGEETPQKTVEEMSMGEIGGAFNSSYQLTFTNPAALAYLQYTTYTIAGENRSISINDGTNKGSASTASLSYFALGIPIGNKGGVSFGLQPNTTVGYSLTEEFEDADGDLTEINSFEGSGGTNRVFLGFGYKLLKNVSIGLEASYVFGTIENSLLNRRDGVQLATLHTTNSELRGFTAKAGLQYSAKVSDKLTLKTGAVFHFKNNLSNEGDELLFSLINTNDGTISPRDTLVNNSFDDDIKKPLNTILSVGLGQENKWYAGIEYSFHNAIDFTNGGSADNTRLGHDKMSKISVGGFYIPKINSISSYWERITYRAGFNMRQTGITINNDKVDDLGMSFGVGLPIGKQLSNLNLGFEFGKRGEINNSLIKENYFNFRLGLTLNDRWFVKRKIQ</sequence>
<dbReference type="Proteomes" id="UP000623301">
    <property type="component" value="Unassembled WGS sequence"/>
</dbReference>
<proteinExistence type="predicted"/>
<dbReference type="EMBL" id="JAEHFJ010000003">
    <property type="protein sequence ID" value="MBJ2173933.1"/>
    <property type="molecule type" value="Genomic_DNA"/>
</dbReference>
<comment type="caution">
    <text evidence="2">The sequence shown here is derived from an EMBL/GenBank/DDBJ whole genome shotgun (WGS) entry which is preliminary data.</text>
</comment>
<organism evidence="2 3">
    <name type="scientific">Aureibaculum flavum</name>
    <dbReference type="NCBI Taxonomy" id="2795986"/>
    <lineage>
        <taxon>Bacteria</taxon>
        <taxon>Pseudomonadati</taxon>
        <taxon>Bacteroidota</taxon>
        <taxon>Flavobacteriia</taxon>
        <taxon>Flavobacteriales</taxon>
        <taxon>Flavobacteriaceae</taxon>
        <taxon>Aureibaculum</taxon>
    </lineage>
</organism>
<dbReference type="SUPFAM" id="SSF56935">
    <property type="entry name" value="Porins"/>
    <property type="match status" value="1"/>
</dbReference>
<accession>A0ABS0WPP5</accession>
<evidence type="ECO:0000313" key="3">
    <source>
        <dbReference type="Proteomes" id="UP000623301"/>
    </source>
</evidence>
<keyword evidence="1" id="KW-0732">Signal</keyword>
<protein>
    <recommendedName>
        <fullName evidence="4">Aromatic hydrocarbon degradation protein</fullName>
    </recommendedName>
</protein>
<evidence type="ECO:0008006" key="4">
    <source>
        <dbReference type="Google" id="ProtNLM"/>
    </source>
</evidence>
<name>A0ABS0WPP5_9FLAO</name>
<reference evidence="2 3" key="1">
    <citation type="submission" date="2020-12" db="EMBL/GenBank/DDBJ databases">
        <title>Aureibaculum luteum sp. nov. and Aureibaculum flavum sp. nov., novel members of the family Flavobacteriaceae isolated from Antarctic intertidal sediments.</title>
        <authorList>
            <person name="He X."/>
            <person name="Zhang X."/>
        </authorList>
    </citation>
    <scope>NUCLEOTIDE SEQUENCE [LARGE SCALE GENOMIC DNA]</scope>
    <source>
        <strain evidence="2 3">A20</strain>
    </source>
</reference>
<keyword evidence="3" id="KW-1185">Reference proteome</keyword>
<feature type="chain" id="PRO_5045441924" description="Aromatic hydrocarbon degradation protein" evidence="1">
    <location>
        <begin position="20"/>
        <end position="422"/>
    </location>
</feature>
<feature type="signal peptide" evidence="1">
    <location>
        <begin position="1"/>
        <end position="19"/>
    </location>
</feature>